<protein>
    <submittedName>
        <fullName evidence="3">Sporulation and spore germination</fullName>
    </submittedName>
</protein>
<dbReference type="Proteomes" id="UP000543419">
    <property type="component" value="Unassembled WGS sequence"/>
</dbReference>
<evidence type="ECO:0000313" key="4">
    <source>
        <dbReference type="Proteomes" id="UP000543419"/>
    </source>
</evidence>
<evidence type="ECO:0000259" key="2">
    <source>
        <dbReference type="Pfam" id="PF25976"/>
    </source>
</evidence>
<reference evidence="3 4" key="1">
    <citation type="submission" date="2020-02" db="EMBL/GenBank/DDBJ databases">
        <title>Characterization of phylogenetic diversity of novel bifidobacterial species isolated in Czech ZOOs.</title>
        <authorList>
            <person name="Lugli G.A."/>
            <person name="Vera N.B."/>
            <person name="Ventura M."/>
        </authorList>
    </citation>
    <scope>NUCLEOTIDE SEQUENCE [LARGE SCALE GENOMIC DNA]</scope>
    <source>
        <strain evidence="3 4">DSM 109959</strain>
    </source>
</reference>
<name>A0A7Y0EZM4_9BIFI</name>
<dbReference type="RefSeq" id="WP_240951034.1">
    <property type="nucleotide sequence ID" value="NZ_JAAIIG010000004.1"/>
</dbReference>
<feature type="signal peptide" evidence="1">
    <location>
        <begin position="1"/>
        <end position="28"/>
    </location>
</feature>
<dbReference type="AlphaFoldDB" id="A0A7Y0EZM4"/>
<sequence>MRGNQRNTRIWRLAVTVLTVMSCCIGLASCASPLGLPVSGLVQTLSPDEQEAQRVYTNPEGPAQDAQPEEIVQGFYDAMPAGVQSDGYRVAQQFLTSSAAGDWNGDASAVIYTGTPDFRRRANTMSAPQGAESSLIVEVSLQVVGTLDAHGVYTPDDSAKTSKIAYTLIKTKGQWRISSLENGVVISSADFEQIFRQVSVYQVSSSGNQLVPDVRWLSWRNWRVRAVSEVLSRASDWLSGAVVQQDMHGVAITADSVPIHNGTAVVTLNQAMGSLPNEVRAMLVHRIRLTLGDGNAQYSLKITGDGVDYSDADEDVQLDVNVPKVNVYTLTGGHVVSLASSSPLRVGEASGFDDAEGLAFSTSVGGAVLRGDDVVECLTKDGASCGEMFDGAPMRSITAGFEGEVWAVSADGRNLYVRQGSKESELSMPWLASDSSVTAVTVSPEGSRLAVAISGETMNGVVVTGVVRNDDDMVTTLARTAATVSVAKNVSLLTFYDDLSLVYISVPQNANGQQEGYRQTAPGPAKTQRLPNDRVVALAAGQISQYRRLAVLDDLGIVRSVSGSLDGSWSIADSQVTALGAQ</sequence>
<dbReference type="InterPro" id="IPR059026">
    <property type="entry name" value="LpqB_N"/>
</dbReference>
<keyword evidence="1" id="KW-0732">Signal</keyword>
<evidence type="ECO:0000256" key="1">
    <source>
        <dbReference type="SAM" id="SignalP"/>
    </source>
</evidence>
<feature type="domain" description="Lipoprotein LpqB N-terminal" evidence="2">
    <location>
        <begin position="61"/>
        <end position="192"/>
    </location>
</feature>
<dbReference type="Pfam" id="PF25976">
    <property type="entry name" value="LpqB_N"/>
    <property type="match status" value="1"/>
</dbReference>
<dbReference type="EMBL" id="JAAIIG010000004">
    <property type="protein sequence ID" value="NMM98351.1"/>
    <property type="molecule type" value="Genomic_DNA"/>
</dbReference>
<organism evidence="3 4">
    <name type="scientific">Bifidobacterium olomucense</name>
    <dbReference type="NCBI Taxonomy" id="2675324"/>
    <lineage>
        <taxon>Bacteria</taxon>
        <taxon>Bacillati</taxon>
        <taxon>Actinomycetota</taxon>
        <taxon>Actinomycetes</taxon>
        <taxon>Bifidobacteriales</taxon>
        <taxon>Bifidobacteriaceae</taxon>
        <taxon>Bifidobacterium</taxon>
    </lineage>
</organism>
<dbReference type="PROSITE" id="PS51257">
    <property type="entry name" value="PROKAR_LIPOPROTEIN"/>
    <property type="match status" value="1"/>
</dbReference>
<dbReference type="SUPFAM" id="SSF63829">
    <property type="entry name" value="Calcium-dependent phosphotriesterase"/>
    <property type="match status" value="1"/>
</dbReference>
<gene>
    <name evidence="3" type="ORF">G1C97_1303</name>
</gene>
<feature type="chain" id="PRO_5039666405" evidence="1">
    <location>
        <begin position="29"/>
        <end position="582"/>
    </location>
</feature>
<evidence type="ECO:0000313" key="3">
    <source>
        <dbReference type="EMBL" id="NMM98351.1"/>
    </source>
</evidence>
<accession>A0A7Y0EZM4</accession>
<comment type="caution">
    <text evidence="3">The sequence shown here is derived from an EMBL/GenBank/DDBJ whole genome shotgun (WGS) entry which is preliminary data.</text>
</comment>
<proteinExistence type="predicted"/>
<keyword evidence="4" id="KW-1185">Reference proteome</keyword>